<dbReference type="SMR" id="A0A6G6XYU4"/>
<dbReference type="EMBL" id="MN974282">
    <property type="protein sequence ID" value="QIG66526.1"/>
    <property type="molecule type" value="Genomic_DNA"/>
</dbReference>
<proteinExistence type="predicted"/>
<dbReference type="Proteomes" id="UP000501863">
    <property type="component" value="Segment"/>
</dbReference>
<name>A0A6G6XYU4_9CAUD</name>
<evidence type="ECO:0000313" key="2">
    <source>
        <dbReference type="Proteomes" id="UP000501863"/>
    </source>
</evidence>
<gene>
    <name evidence="1" type="ORF">OWB_000019</name>
</gene>
<reference evidence="1 2" key="1">
    <citation type="submission" date="2020-01" db="EMBL/GenBank/DDBJ databases">
        <authorList>
            <person name="Hu M."/>
            <person name="Zhou X."/>
        </authorList>
    </citation>
    <scope>NUCLEOTIDE SEQUENCE [LARGE SCALE GENOMIC DNA]</scope>
</reference>
<organism evidence="1 2">
    <name type="scientific">Vibrio phage OWB</name>
    <dbReference type="NCBI Taxonomy" id="2713205"/>
    <lineage>
        <taxon>Viruses</taxon>
        <taxon>Duplodnaviria</taxon>
        <taxon>Heunggongvirae</taxon>
        <taxon>Uroviricota</taxon>
        <taxon>Caudoviricetes</taxon>
        <taxon>Autographivirales</taxon>
        <taxon>Autoscriptoviridae</taxon>
        <taxon>Maculvirus</taxon>
        <taxon>Maculvirus OWB</taxon>
    </lineage>
</organism>
<sequence>MKKPNKNHSVKLYERALELWYKDSKPETRAALEATMIELRDTDRDMWQSAFNQIKEDMDMEALAHEFN</sequence>
<evidence type="ECO:0000313" key="1">
    <source>
        <dbReference type="EMBL" id="QIG66526.1"/>
    </source>
</evidence>
<protein>
    <submittedName>
        <fullName evidence="1">Uncharacterized protein</fullName>
    </submittedName>
</protein>
<accession>A0A6G6XYU4</accession>